<gene>
    <name evidence="3" type="ORF">GCM10010307_41910</name>
</gene>
<organism evidence="3 4">
    <name type="scientific">Streptomyces vastus</name>
    <dbReference type="NCBI Taxonomy" id="285451"/>
    <lineage>
        <taxon>Bacteria</taxon>
        <taxon>Bacillati</taxon>
        <taxon>Actinomycetota</taxon>
        <taxon>Actinomycetes</taxon>
        <taxon>Kitasatosporales</taxon>
        <taxon>Streptomycetaceae</taxon>
        <taxon>Streptomyces</taxon>
    </lineage>
</organism>
<dbReference type="InterPro" id="IPR001387">
    <property type="entry name" value="Cro/C1-type_HTH"/>
</dbReference>
<evidence type="ECO:0000313" key="3">
    <source>
        <dbReference type="EMBL" id="GAA2641020.1"/>
    </source>
</evidence>
<dbReference type="InterPro" id="IPR010982">
    <property type="entry name" value="Lambda_DNA-bd_dom_sf"/>
</dbReference>
<feature type="domain" description="HTH cro/C1-type" evidence="2">
    <location>
        <begin position="47"/>
        <end position="102"/>
    </location>
</feature>
<feature type="region of interest" description="Disordered" evidence="1">
    <location>
        <begin position="1"/>
        <end position="25"/>
    </location>
</feature>
<dbReference type="Pfam" id="PF13560">
    <property type="entry name" value="HTH_31"/>
    <property type="match status" value="1"/>
</dbReference>
<dbReference type="EMBL" id="BAAASJ010000041">
    <property type="protein sequence ID" value="GAA2641020.1"/>
    <property type="molecule type" value="Genomic_DNA"/>
</dbReference>
<evidence type="ECO:0000256" key="1">
    <source>
        <dbReference type="SAM" id="MobiDB-lite"/>
    </source>
</evidence>
<sequence>MAGSEIANRAGESRLPPPRPSARHAQWHWATPQAQLVLAAGDLAGILRFYRRVHGLNQTALAELLGYDKTYISALELGKRALDDIGSRRRVCEALRLPPHVLGITEPTDTDHRAMLQFGESTVRLAEIARQSGHASEAVSELWPLVARLEARVDDGHTERDVLRLLARARVGLGVALGNVLPEERLTTAARWTAKSLEIAEYFGDPGMTSYVLRMHGNELRKANLRGAAVQRLCRAVATAPDENARAAALPLLARAAGGLGNGELFDRVMRETDALLDRVDHTSLFNPFSLHEIRLRGLVSTGRTDMAMRLVEHSPVPTTVVAPQWRVIELITVAHVQLLANDTGGAAQSLDTATQEAVVQRLPHQLQRIMRTAGPRLPAQQAAASQSLDRIRSEMAA</sequence>
<protein>
    <recommendedName>
        <fullName evidence="2">HTH cro/C1-type domain-containing protein</fullName>
    </recommendedName>
</protein>
<accession>A0ABP6DHA3</accession>
<dbReference type="Proteomes" id="UP001500151">
    <property type="component" value="Unassembled WGS sequence"/>
</dbReference>
<dbReference type="SUPFAM" id="SSF47413">
    <property type="entry name" value="lambda repressor-like DNA-binding domains"/>
    <property type="match status" value="1"/>
</dbReference>
<dbReference type="SMART" id="SM00530">
    <property type="entry name" value="HTH_XRE"/>
    <property type="match status" value="1"/>
</dbReference>
<dbReference type="RefSeq" id="WP_344391919.1">
    <property type="nucleotide sequence ID" value="NZ_BAAASJ010000041.1"/>
</dbReference>
<evidence type="ECO:0000259" key="2">
    <source>
        <dbReference type="PROSITE" id="PS50943"/>
    </source>
</evidence>
<dbReference type="Gene3D" id="1.10.260.40">
    <property type="entry name" value="lambda repressor-like DNA-binding domains"/>
    <property type="match status" value="1"/>
</dbReference>
<evidence type="ECO:0000313" key="4">
    <source>
        <dbReference type="Proteomes" id="UP001500151"/>
    </source>
</evidence>
<feature type="region of interest" description="Disordered" evidence="1">
    <location>
        <begin position="375"/>
        <end position="398"/>
    </location>
</feature>
<comment type="caution">
    <text evidence="3">The sequence shown here is derived from an EMBL/GenBank/DDBJ whole genome shotgun (WGS) entry which is preliminary data.</text>
</comment>
<name>A0ABP6DHA3_9ACTN</name>
<proteinExistence type="predicted"/>
<reference evidence="4" key="1">
    <citation type="journal article" date="2019" name="Int. J. Syst. Evol. Microbiol.">
        <title>The Global Catalogue of Microorganisms (GCM) 10K type strain sequencing project: providing services to taxonomists for standard genome sequencing and annotation.</title>
        <authorList>
            <consortium name="The Broad Institute Genomics Platform"/>
            <consortium name="The Broad Institute Genome Sequencing Center for Infectious Disease"/>
            <person name="Wu L."/>
            <person name="Ma J."/>
        </authorList>
    </citation>
    <scope>NUCLEOTIDE SEQUENCE [LARGE SCALE GENOMIC DNA]</scope>
    <source>
        <strain evidence="4">JCM 4524</strain>
    </source>
</reference>
<keyword evidence="4" id="KW-1185">Reference proteome</keyword>
<dbReference type="CDD" id="cd00093">
    <property type="entry name" value="HTH_XRE"/>
    <property type="match status" value="1"/>
</dbReference>
<dbReference type="PROSITE" id="PS50943">
    <property type="entry name" value="HTH_CROC1"/>
    <property type="match status" value="1"/>
</dbReference>